<organism evidence="1 2">
    <name type="scientific">Riccia fluitans</name>
    <dbReference type="NCBI Taxonomy" id="41844"/>
    <lineage>
        <taxon>Eukaryota</taxon>
        <taxon>Viridiplantae</taxon>
        <taxon>Streptophyta</taxon>
        <taxon>Embryophyta</taxon>
        <taxon>Marchantiophyta</taxon>
        <taxon>Marchantiopsida</taxon>
        <taxon>Marchantiidae</taxon>
        <taxon>Marchantiales</taxon>
        <taxon>Ricciaceae</taxon>
        <taxon>Riccia</taxon>
    </lineage>
</organism>
<protein>
    <submittedName>
        <fullName evidence="1">Uncharacterized protein</fullName>
    </submittedName>
</protein>
<gene>
    <name evidence="1" type="ORF">R1flu_018118</name>
</gene>
<dbReference type="EMBL" id="JBHFFA010000001">
    <property type="protein sequence ID" value="KAL2649990.1"/>
    <property type="molecule type" value="Genomic_DNA"/>
</dbReference>
<reference evidence="1 2" key="1">
    <citation type="submission" date="2024-09" db="EMBL/GenBank/DDBJ databases">
        <title>Chromosome-scale assembly of Riccia fluitans.</title>
        <authorList>
            <person name="Paukszto L."/>
            <person name="Sawicki J."/>
            <person name="Karawczyk K."/>
            <person name="Piernik-Szablinska J."/>
            <person name="Szczecinska M."/>
            <person name="Mazdziarz M."/>
        </authorList>
    </citation>
    <scope>NUCLEOTIDE SEQUENCE [LARGE SCALE GENOMIC DNA]</scope>
    <source>
        <strain evidence="1">Rf_01</strain>
        <tissue evidence="1">Aerial parts of the thallus</tissue>
    </source>
</reference>
<dbReference type="AlphaFoldDB" id="A0ABD1ZF85"/>
<proteinExistence type="predicted"/>
<dbReference type="Proteomes" id="UP001605036">
    <property type="component" value="Unassembled WGS sequence"/>
</dbReference>
<evidence type="ECO:0000313" key="2">
    <source>
        <dbReference type="Proteomes" id="UP001605036"/>
    </source>
</evidence>
<sequence length="74" mass="7774">MFGVGKSSGQVPLTRVGMVVGMFLSRVHAGVDIIARSCGDLGTPKMSITFTKVKWAGMGADGRIYILNGKENSA</sequence>
<evidence type="ECO:0000313" key="1">
    <source>
        <dbReference type="EMBL" id="KAL2649990.1"/>
    </source>
</evidence>
<accession>A0ABD1ZF85</accession>
<keyword evidence="2" id="KW-1185">Reference proteome</keyword>
<comment type="caution">
    <text evidence="1">The sequence shown here is derived from an EMBL/GenBank/DDBJ whole genome shotgun (WGS) entry which is preliminary data.</text>
</comment>
<name>A0ABD1ZF85_9MARC</name>